<dbReference type="PANTHER" id="PTHR42852:SF6">
    <property type="entry name" value="THIOL:DISULFIDE INTERCHANGE PROTEIN DSBE"/>
    <property type="match status" value="1"/>
</dbReference>
<proteinExistence type="predicted"/>
<dbReference type="GO" id="GO:0030313">
    <property type="term" value="C:cell envelope"/>
    <property type="evidence" value="ECO:0007669"/>
    <property type="project" value="UniProtKB-SubCell"/>
</dbReference>
<feature type="domain" description="Thioredoxin" evidence="6">
    <location>
        <begin position="712"/>
        <end position="858"/>
    </location>
</feature>
<dbReference type="InterPro" id="IPR050553">
    <property type="entry name" value="Thioredoxin_ResA/DsbE_sf"/>
</dbReference>
<accession>A0A5C4SG68</accession>
<dbReference type="SUPFAM" id="SSF52833">
    <property type="entry name" value="Thioredoxin-like"/>
    <property type="match status" value="1"/>
</dbReference>
<evidence type="ECO:0000259" key="6">
    <source>
        <dbReference type="PROSITE" id="PS51352"/>
    </source>
</evidence>
<feature type="chain" id="PRO_5022898490" evidence="5">
    <location>
        <begin position="20"/>
        <end position="859"/>
    </location>
</feature>
<dbReference type="PROSITE" id="PS51352">
    <property type="entry name" value="THIOREDOXIN_2"/>
    <property type="match status" value="1"/>
</dbReference>
<evidence type="ECO:0000256" key="3">
    <source>
        <dbReference type="ARBA" id="ARBA00023157"/>
    </source>
</evidence>
<dbReference type="CDD" id="cd02966">
    <property type="entry name" value="TlpA_like_family"/>
    <property type="match status" value="1"/>
</dbReference>
<dbReference type="Proteomes" id="UP000308713">
    <property type="component" value="Unassembled WGS sequence"/>
</dbReference>
<evidence type="ECO:0000313" key="8">
    <source>
        <dbReference type="Proteomes" id="UP000308713"/>
    </source>
</evidence>
<dbReference type="Pfam" id="PF08534">
    <property type="entry name" value="Redoxin"/>
    <property type="match status" value="1"/>
</dbReference>
<keyword evidence="2" id="KW-0201">Cytochrome c-type biogenesis</keyword>
<dbReference type="OrthoDB" id="1096670at2"/>
<comment type="subcellular location">
    <subcellularLocation>
        <location evidence="1">Cell envelope</location>
    </subcellularLocation>
</comment>
<dbReference type="GO" id="GO:0016491">
    <property type="term" value="F:oxidoreductase activity"/>
    <property type="evidence" value="ECO:0007669"/>
    <property type="project" value="InterPro"/>
</dbReference>
<dbReference type="InterPro" id="IPR013766">
    <property type="entry name" value="Thioredoxin_domain"/>
</dbReference>
<evidence type="ECO:0000313" key="7">
    <source>
        <dbReference type="EMBL" id="TNJ42574.1"/>
    </source>
</evidence>
<gene>
    <name evidence="7" type="ORF">FGF67_13865</name>
</gene>
<keyword evidence="5" id="KW-0732">Signal</keyword>
<organism evidence="7 8">
    <name type="scientific">Allotamlana fucoidanivorans</name>
    <dbReference type="NCBI Taxonomy" id="2583814"/>
    <lineage>
        <taxon>Bacteria</taxon>
        <taxon>Pseudomonadati</taxon>
        <taxon>Bacteroidota</taxon>
        <taxon>Flavobacteriia</taxon>
        <taxon>Flavobacteriales</taxon>
        <taxon>Flavobacteriaceae</taxon>
        <taxon>Allotamlana</taxon>
    </lineage>
</organism>
<dbReference type="InterPro" id="IPR013740">
    <property type="entry name" value="Redoxin"/>
</dbReference>
<evidence type="ECO:0000256" key="2">
    <source>
        <dbReference type="ARBA" id="ARBA00022748"/>
    </source>
</evidence>
<feature type="signal peptide" evidence="5">
    <location>
        <begin position="1"/>
        <end position="19"/>
    </location>
</feature>
<evidence type="ECO:0000256" key="4">
    <source>
        <dbReference type="ARBA" id="ARBA00023284"/>
    </source>
</evidence>
<name>A0A5C4SG68_9FLAO</name>
<keyword evidence="4" id="KW-0676">Redox-active center</keyword>
<dbReference type="AlphaFoldDB" id="A0A5C4SG68"/>
<evidence type="ECO:0000256" key="5">
    <source>
        <dbReference type="SAM" id="SignalP"/>
    </source>
</evidence>
<sequence length="859" mass="98909">MKNNVVALVMAFLSTCLFAQQKSIDNPECGLNGIPGTITKIELNDSNTVLHFHIKVKPGIWISVPKKSFIQDVNNGEKLFVTKAEGIEIGVKHTMDESGEVTYALYFPKLDESVKQIDFGEANEGGNWFVYNIILQEDENANSLPKELIGNWFLADGSNRWDFAFQRENALVDAAVWNYKSVTQKGKKYTILLEREGQLKTIYAKKSKNGHVAFGSSSKALNTYSLSKSVNPEYSFVNNKAFETVTFGTDSTTYAGAIKGYTEKLGQKTAMVHVNNLFKGDQESYLIKINEDGSFKVKFPLTHPQTVYVPMFSGTYTVFLEPNTETFHYVNGKNSLFMGDNARVNTDLEALKDIRLSLDIDVRKKIGTLSPEAYKIICNGLYDAATKKLSDSQRQHSLSKKAVQIKNIELELEHYNQLLGYGMYRRSLQYQNKKAKKEEDKMPFEEFEVSNDYYGFLPKTIADNTLLTLSNNYYFFTNRLIYSDLFRSGSMSSLDLSKVEIAEFFQELDIELSVEELNMVEFSKTIETPEILAKVRAYREIYGEIEQGFFKNYKEHFKDMGDFLKALDNPNEPFIVKAASYLKTKDIEITQDEAAMVSALRTLKTPEEREEERLFNEQFANELKLFREKYSANSSDIFRERSMRITEEKLQDYFETKQSFLQDVVQMQAFYRNFEDYKVFSDKTLNRIQKGIHTPFIKTYLARLNEQTKQAIAVNKTKGGYTVHNVERTEGDELFDAMLEKFKGKVVYVDFWATWCGPCKSGIKRVAPLKEMMKDEDVVFLYITNPSSPEGTWKNAIANIKGEHYRVSNDEWNYLKQKFNIRGIPHYTLVDKKGAIVKSKMRPRSNETLRRILKEELEK</sequence>
<dbReference type="InterPro" id="IPR036249">
    <property type="entry name" value="Thioredoxin-like_sf"/>
</dbReference>
<evidence type="ECO:0000256" key="1">
    <source>
        <dbReference type="ARBA" id="ARBA00004196"/>
    </source>
</evidence>
<dbReference type="PANTHER" id="PTHR42852">
    <property type="entry name" value="THIOL:DISULFIDE INTERCHANGE PROTEIN DSBE"/>
    <property type="match status" value="1"/>
</dbReference>
<protein>
    <submittedName>
        <fullName evidence="7">TlpA family protein disulfide reductase</fullName>
    </submittedName>
</protein>
<dbReference type="EMBL" id="VDCS01000013">
    <property type="protein sequence ID" value="TNJ42574.1"/>
    <property type="molecule type" value="Genomic_DNA"/>
</dbReference>
<reference evidence="7 8" key="1">
    <citation type="submission" date="2019-05" db="EMBL/GenBank/DDBJ databases">
        <title>Tamlana fucoidanivorans sp. nov., isolated from the surface of algae collected from Fujian province in China.</title>
        <authorList>
            <person name="Li J."/>
        </authorList>
    </citation>
    <scope>NUCLEOTIDE SEQUENCE [LARGE SCALE GENOMIC DNA]</scope>
    <source>
        <strain evidence="7 8">CW2-9</strain>
    </source>
</reference>
<keyword evidence="3" id="KW-1015">Disulfide bond</keyword>
<dbReference type="RefSeq" id="WP_139698358.1">
    <property type="nucleotide sequence ID" value="NZ_CP074074.1"/>
</dbReference>
<dbReference type="Gene3D" id="3.40.30.10">
    <property type="entry name" value="Glutaredoxin"/>
    <property type="match status" value="1"/>
</dbReference>
<dbReference type="GO" id="GO:0017004">
    <property type="term" value="P:cytochrome complex assembly"/>
    <property type="evidence" value="ECO:0007669"/>
    <property type="project" value="UniProtKB-KW"/>
</dbReference>
<comment type="caution">
    <text evidence="7">The sequence shown here is derived from an EMBL/GenBank/DDBJ whole genome shotgun (WGS) entry which is preliminary data.</text>
</comment>
<keyword evidence="8" id="KW-1185">Reference proteome</keyword>